<reference evidence="1 2" key="1">
    <citation type="submission" date="2018-04" db="EMBL/GenBank/DDBJ databases">
        <authorList>
            <person name="Vogel A."/>
        </authorList>
    </citation>
    <scope>NUCLEOTIDE SEQUENCE [LARGE SCALE GENOMIC DNA]</scope>
</reference>
<gene>
    <name evidence="1" type="ORF">CCAM_LOCUS5234</name>
</gene>
<protein>
    <submittedName>
        <fullName evidence="1">Uncharacterized protein</fullName>
    </submittedName>
</protein>
<organism evidence="1 2">
    <name type="scientific">Cuscuta campestris</name>
    <dbReference type="NCBI Taxonomy" id="132261"/>
    <lineage>
        <taxon>Eukaryota</taxon>
        <taxon>Viridiplantae</taxon>
        <taxon>Streptophyta</taxon>
        <taxon>Embryophyta</taxon>
        <taxon>Tracheophyta</taxon>
        <taxon>Spermatophyta</taxon>
        <taxon>Magnoliopsida</taxon>
        <taxon>eudicotyledons</taxon>
        <taxon>Gunneridae</taxon>
        <taxon>Pentapetalae</taxon>
        <taxon>asterids</taxon>
        <taxon>lamiids</taxon>
        <taxon>Solanales</taxon>
        <taxon>Convolvulaceae</taxon>
        <taxon>Cuscuteae</taxon>
        <taxon>Cuscuta</taxon>
        <taxon>Cuscuta subgen. Grammica</taxon>
        <taxon>Cuscuta sect. Cleistogrammica</taxon>
    </lineage>
</organism>
<dbReference type="AlphaFoldDB" id="A0A484KEY9"/>
<evidence type="ECO:0000313" key="2">
    <source>
        <dbReference type="Proteomes" id="UP000595140"/>
    </source>
</evidence>
<name>A0A484KEY9_9ASTE</name>
<accession>A0A484KEY9</accession>
<proteinExistence type="predicted"/>
<dbReference type="Proteomes" id="UP000595140">
    <property type="component" value="Unassembled WGS sequence"/>
</dbReference>
<evidence type="ECO:0000313" key="1">
    <source>
        <dbReference type="EMBL" id="VFQ63458.1"/>
    </source>
</evidence>
<dbReference type="EMBL" id="OOIL02000294">
    <property type="protein sequence ID" value="VFQ63458.1"/>
    <property type="molecule type" value="Genomic_DNA"/>
</dbReference>
<sequence>MVQIFLMRFKSCLDDIISKAVTGNDQECLFTAHKALHYRLQSILRSLYAFLHNMASTLLQSQVYEMPLEAITYFSCDFVVFKHQNFLDDMVPVRTEEDTT</sequence>
<keyword evidence="2" id="KW-1185">Reference proteome</keyword>